<dbReference type="Proteomes" id="UP000008909">
    <property type="component" value="Unassembled WGS sequence"/>
</dbReference>
<feature type="transmembrane region" description="Helical" evidence="12">
    <location>
        <begin position="420"/>
        <end position="439"/>
    </location>
</feature>
<keyword evidence="14" id="KW-1185">Reference proteome</keyword>
<dbReference type="EMBL" id="DF143367">
    <property type="protein sequence ID" value="GAA52863.1"/>
    <property type="molecule type" value="Genomic_DNA"/>
</dbReference>
<evidence type="ECO:0000256" key="8">
    <source>
        <dbReference type="ARBA" id="ARBA00023065"/>
    </source>
</evidence>
<evidence type="ECO:0000256" key="5">
    <source>
        <dbReference type="ARBA" id="ARBA00022692"/>
    </source>
</evidence>
<keyword evidence="7 12" id="KW-1133">Transmembrane helix</keyword>
<evidence type="ECO:0000256" key="3">
    <source>
        <dbReference type="ARBA" id="ARBA00022448"/>
    </source>
</evidence>
<keyword evidence="3" id="KW-0813">Transport</keyword>
<name>G7YIT0_CLOSI</name>
<feature type="transmembrane region" description="Helical" evidence="12">
    <location>
        <begin position="51"/>
        <end position="68"/>
    </location>
</feature>
<evidence type="ECO:0000256" key="6">
    <source>
        <dbReference type="ARBA" id="ARBA00022781"/>
    </source>
</evidence>
<gene>
    <name evidence="13" type="ORF">CLF_108978</name>
</gene>
<accession>G7YIT0</accession>
<organism evidence="13 14">
    <name type="scientific">Clonorchis sinensis</name>
    <name type="common">Chinese liver fluke</name>
    <dbReference type="NCBI Taxonomy" id="79923"/>
    <lineage>
        <taxon>Eukaryota</taxon>
        <taxon>Metazoa</taxon>
        <taxon>Spiralia</taxon>
        <taxon>Lophotrochozoa</taxon>
        <taxon>Platyhelminthes</taxon>
        <taxon>Trematoda</taxon>
        <taxon>Digenea</taxon>
        <taxon>Opisthorchiida</taxon>
        <taxon>Opisthorchiata</taxon>
        <taxon>Opisthorchiidae</taxon>
        <taxon>Clonorchis</taxon>
    </lineage>
</organism>
<evidence type="ECO:0000256" key="12">
    <source>
        <dbReference type="SAM" id="Phobius"/>
    </source>
</evidence>
<keyword evidence="8" id="KW-0406">Ion transport</keyword>
<dbReference type="AlphaFoldDB" id="G7YIT0"/>
<dbReference type="Pfam" id="PF03189">
    <property type="entry name" value="Otopetrin"/>
    <property type="match status" value="1"/>
</dbReference>
<evidence type="ECO:0000256" key="10">
    <source>
        <dbReference type="ARBA" id="ARBA00023303"/>
    </source>
</evidence>
<evidence type="ECO:0000313" key="14">
    <source>
        <dbReference type="Proteomes" id="UP000008909"/>
    </source>
</evidence>
<comment type="subcellular location">
    <subcellularLocation>
        <location evidence="1">Cell membrane</location>
        <topology evidence="1">Multi-pass membrane protein</topology>
    </subcellularLocation>
</comment>
<feature type="region of interest" description="Disordered" evidence="11">
    <location>
        <begin position="533"/>
        <end position="596"/>
    </location>
</feature>
<feature type="compositionally biased region" description="Basic and acidic residues" evidence="11">
    <location>
        <begin position="724"/>
        <end position="735"/>
    </location>
</feature>
<reference evidence="13" key="1">
    <citation type="journal article" date="2011" name="Genome Biol.">
        <title>The draft genome of the carcinogenic human liver fluke Clonorchis sinensis.</title>
        <authorList>
            <person name="Wang X."/>
            <person name="Chen W."/>
            <person name="Huang Y."/>
            <person name="Sun J."/>
            <person name="Men J."/>
            <person name="Liu H."/>
            <person name="Luo F."/>
            <person name="Guo L."/>
            <person name="Lv X."/>
            <person name="Deng C."/>
            <person name="Zhou C."/>
            <person name="Fan Y."/>
            <person name="Li X."/>
            <person name="Huang L."/>
            <person name="Hu Y."/>
            <person name="Liang C."/>
            <person name="Hu X."/>
            <person name="Xu J."/>
            <person name="Yu X."/>
        </authorList>
    </citation>
    <scope>NUCLEOTIDE SEQUENCE [LARGE SCALE GENOMIC DNA]</scope>
    <source>
        <strain evidence="13">Henan</strain>
    </source>
</reference>
<protein>
    <recommendedName>
        <fullName evidence="15">Otopetrin</fullName>
    </recommendedName>
</protein>
<feature type="compositionally biased region" description="Basic and acidic residues" evidence="11">
    <location>
        <begin position="564"/>
        <end position="596"/>
    </location>
</feature>
<evidence type="ECO:0000256" key="9">
    <source>
        <dbReference type="ARBA" id="ARBA00023136"/>
    </source>
</evidence>
<keyword evidence="6" id="KW-0375">Hydrogen ion transport</keyword>
<dbReference type="InterPro" id="IPR004878">
    <property type="entry name" value="Otopetrin"/>
</dbReference>
<dbReference type="PANTHER" id="PTHR21522:SF32">
    <property type="entry name" value="OTOPETRIN-2"/>
    <property type="match status" value="1"/>
</dbReference>
<reference key="2">
    <citation type="submission" date="2011-10" db="EMBL/GenBank/DDBJ databases">
        <title>The genome and transcriptome sequence of Clonorchis sinensis provide insights into the carcinogenic liver fluke.</title>
        <authorList>
            <person name="Wang X."/>
            <person name="Huang Y."/>
            <person name="Chen W."/>
            <person name="Liu H."/>
            <person name="Guo L."/>
            <person name="Chen Y."/>
            <person name="Luo F."/>
            <person name="Zhou W."/>
            <person name="Sun J."/>
            <person name="Mao Q."/>
            <person name="Liang P."/>
            <person name="Zhou C."/>
            <person name="Tian Y."/>
            <person name="Men J."/>
            <person name="Lv X."/>
            <person name="Huang L."/>
            <person name="Zhou J."/>
            <person name="Hu Y."/>
            <person name="Li R."/>
            <person name="Zhang F."/>
            <person name="Lei H."/>
            <person name="Li X."/>
            <person name="Hu X."/>
            <person name="Liang C."/>
            <person name="Xu J."/>
            <person name="Wu Z."/>
            <person name="Yu X."/>
        </authorList>
    </citation>
    <scope>NUCLEOTIDE SEQUENCE</scope>
    <source>
        <strain>Henan</strain>
    </source>
</reference>
<dbReference type="GO" id="GO:0005886">
    <property type="term" value="C:plasma membrane"/>
    <property type="evidence" value="ECO:0007669"/>
    <property type="project" value="UniProtKB-SubCell"/>
</dbReference>
<feature type="transmembrane region" description="Helical" evidence="12">
    <location>
        <begin position="377"/>
        <end position="399"/>
    </location>
</feature>
<evidence type="ECO:0000313" key="13">
    <source>
        <dbReference type="EMBL" id="GAA52863.1"/>
    </source>
</evidence>
<comment type="similarity">
    <text evidence="2">Belongs to the otopetrin family.</text>
</comment>
<feature type="transmembrane region" description="Helical" evidence="12">
    <location>
        <begin position="267"/>
        <end position="287"/>
    </location>
</feature>
<feature type="region of interest" description="Disordered" evidence="11">
    <location>
        <begin position="723"/>
        <end position="743"/>
    </location>
</feature>
<dbReference type="GO" id="GO:0015252">
    <property type="term" value="F:proton channel activity"/>
    <property type="evidence" value="ECO:0007669"/>
    <property type="project" value="InterPro"/>
</dbReference>
<feature type="transmembrane region" description="Helical" evidence="12">
    <location>
        <begin position="219"/>
        <end position="236"/>
    </location>
</feature>
<evidence type="ECO:0000256" key="2">
    <source>
        <dbReference type="ARBA" id="ARBA00006513"/>
    </source>
</evidence>
<feature type="transmembrane region" description="Helical" evidence="12">
    <location>
        <begin position="307"/>
        <end position="324"/>
    </location>
</feature>
<keyword evidence="5 12" id="KW-0812">Transmembrane</keyword>
<proteinExistence type="inferred from homology"/>
<feature type="transmembrane region" description="Helical" evidence="12">
    <location>
        <begin position="154"/>
        <end position="175"/>
    </location>
</feature>
<evidence type="ECO:0000256" key="7">
    <source>
        <dbReference type="ARBA" id="ARBA00022989"/>
    </source>
</evidence>
<sequence length="743" mass="85189">MKIRERRRGRICLRISVSVKNMIDQPTEVRSDSFSRRNRVELRLPYRVSEFRMLFAAMAIVFAVFRATEVVKSPKEYDRVIPYTISKILYFTVQPIFFLLLHRSLALSSSVLSLPDDATTARNAFCDYHGYFDRHLGLVICLTRRMGTAQVSQAGLKLVVLAHVRLFSFLLLHMLTVNLCIWVESAIEKVSQTMNVEQHGESHQNSGNDHHYTTMVTSYFLPAIPEYCAIAVAVVYEMSQRIGQLKQIEAEQHSKEHEEAKYDVRTFFGPAFGIGISVVILAVILVLENAGSVIDRFRNIIHLTEFSLIQFTALVLSIAGLVLIRNLKFSVNFAKNSLDEKLLLVTFFLSLNFFVVCIVMCIVLLRNGNLNSSEMKYMAAQLVALLLELIEVLVQTYFIHDMFYRCCHHEEYQRRKPGRTLIVLLSALNFSLWMIYSFQVKHNDILFSKTGYLLEKLKLQGQQIFVTVMLPMVMLFRYHSSVCLAISFVRTYEDEVTRYESMLRWVKQGTTKDFLQNCHYSLANTWQEDEHKAGQGGIQVGRNRSASHPVTVPNRIQVESLSTSDKRSGSDDSSLRPLPEHLNHTLQNKERTRRDTRINLEMARIRVAASEEGHRMMERKLQQQKMRSKPLVKSVVDVLEGKSGRQPAKFRVGPGNYDLPKAMSNQELGIHVETSPSPDLASERPGSNDHDCASKTLWIHRLILRHLRSKVCRLHIPLTTANNHMKEANEQKLDKPMPVSSKP</sequence>
<dbReference type="PANTHER" id="PTHR21522">
    <property type="entry name" value="PROTON CHANNEL OTOP"/>
    <property type="match status" value="1"/>
</dbReference>
<feature type="transmembrane region" description="Helical" evidence="12">
    <location>
        <begin position="344"/>
        <end position="365"/>
    </location>
</feature>
<evidence type="ECO:0000256" key="1">
    <source>
        <dbReference type="ARBA" id="ARBA00004651"/>
    </source>
</evidence>
<evidence type="ECO:0000256" key="4">
    <source>
        <dbReference type="ARBA" id="ARBA00022475"/>
    </source>
</evidence>
<evidence type="ECO:0000256" key="11">
    <source>
        <dbReference type="SAM" id="MobiDB-lite"/>
    </source>
</evidence>
<feature type="transmembrane region" description="Helical" evidence="12">
    <location>
        <begin position="80"/>
        <end position="101"/>
    </location>
</feature>
<evidence type="ECO:0008006" key="15">
    <source>
        <dbReference type="Google" id="ProtNLM"/>
    </source>
</evidence>
<keyword evidence="4" id="KW-1003">Cell membrane</keyword>
<keyword evidence="9 12" id="KW-0472">Membrane</keyword>
<keyword evidence="10" id="KW-0407">Ion channel</keyword>